<dbReference type="GO" id="GO:0005886">
    <property type="term" value="C:plasma membrane"/>
    <property type="evidence" value="ECO:0007669"/>
    <property type="project" value="InterPro"/>
</dbReference>
<feature type="chain" id="PRO_5004333973" evidence="14">
    <location>
        <begin position="27"/>
        <end position="3337"/>
    </location>
</feature>
<keyword evidence="5" id="KW-0130">Cell adhesion</keyword>
<evidence type="ECO:0000256" key="13">
    <source>
        <dbReference type="SAM" id="Phobius"/>
    </source>
</evidence>
<feature type="domain" description="Laminin G" evidence="15">
    <location>
        <begin position="3034"/>
        <end position="3199"/>
    </location>
</feature>
<evidence type="ECO:0000256" key="10">
    <source>
        <dbReference type="PROSITE-ProRule" id="PRU00043"/>
    </source>
</evidence>
<keyword evidence="2 13" id="KW-0812">Transmembrane</keyword>
<dbReference type="PRINTS" id="PR00205">
    <property type="entry name" value="CADHERIN"/>
</dbReference>
<evidence type="ECO:0000256" key="3">
    <source>
        <dbReference type="ARBA" id="ARBA00022737"/>
    </source>
</evidence>
<keyword evidence="4 10" id="KW-0106">Calcium</keyword>
<dbReference type="GO" id="GO:0007156">
    <property type="term" value="P:homophilic cell adhesion via plasma membrane adhesion molecules"/>
    <property type="evidence" value="ECO:0007669"/>
    <property type="project" value="InterPro"/>
</dbReference>
<dbReference type="Gene3D" id="2.60.120.200">
    <property type="match status" value="1"/>
</dbReference>
<keyword evidence="8" id="KW-1015">Disulfide bond</keyword>
<dbReference type="SUPFAM" id="SSF49313">
    <property type="entry name" value="Cadherin-like"/>
    <property type="match status" value="14"/>
</dbReference>
<dbReference type="CDD" id="cd00110">
    <property type="entry name" value="LamG"/>
    <property type="match status" value="1"/>
</dbReference>
<dbReference type="InterPro" id="IPR000742">
    <property type="entry name" value="EGF"/>
</dbReference>
<evidence type="ECO:0000256" key="14">
    <source>
        <dbReference type="SAM" id="SignalP"/>
    </source>
</evidence>
<dbReference type="GO" id="GO:0009653">
    <property type="term" value="P:anatomical structure morphogenesis"/>
    <property type="evidence" value="ECO:0007669"/>
    <property type="project" value="UniProtKB-ARBA"/>
</dbReference>
<evidence type="ECO:0000259" key="16">
    <source>
        <dbReference type="PROSITE" id="PS50268"/>
    </source>
</evidence>
<evidence type="ECO:0000259" key="15">
    <source>
        <dbReference type="PROSITE" id="PS50025"/>
    </source>
</evidence>
<comment type="subcellular location">
    <subcellularLocation>
        <location evidence="1">Membrane</location>
    </subcellularLocation>
</comment>
<dbReference type="FunFam" id="2.60.40.60:FF:000496">
    <property type="entry name" value="Cadherin 3"/>
    <property type="match status" value="1"/>
</dbReference>
<evidence type="ECO:0000256" key="11">
    <source>
        <dbReference type="PROSITE-ProRule" id="PRU00122"/>
    </source>
</evidence>
<dbReference type="FunFam" id="2.60.40.60:FF:000470">
    <property type="entry name" value="Cadherin 3"/>
    <property type="match status" value="1"/>
</dbReference>
<feature type="domain" description="Cadherin" evidence="16">
    <location>
        <begin position="118"/>
        <end position="229"/>
    </location>
</feature>
<dbReference type="FunFam" id="2.60.40.60:FF:000408">
    <property type="entry name" value="Cadherin 3"/>
    <property type="match status" value="1"/>
</dbReference>
<dbReference type="SMART" id="SM00282">
    <property type="entry name" value="LamG"/>
    <property type="match status" value="1"/>
</dbReference>
<dbReference type="PANTHER" id="PTHR24026:SF136">
    <property type="entry name" value="PROTOCADHERIN-23"/>
    <property type="match status" value="1"/>
</dbReference>
<dbReference type="FunFam" id="2.60.40.60:FF:000456">
    <property type="entry name" value="Cadherin 3"/>
    <property type="match status" value="1"/>
</dbReference>
<feature type="domain" description="Cadherin" evidence="16">
    <location>
        <begin position="1541"/>
        <end position="1644"/>
    </location>
</feature>
<dbReference type="PROSITE" id="PS01186">
    <property type="entry name" value="EGF_2"/>
    <property type="match status" value="1"/>
</dbReference>
<sequence>MTIRIFFSIFLLNHLIFFHLFNFTHQFSEETIKFSVSEDAKLNTIIGHLEAEIGYTYRLSRGNSKIKFDEQTLELSVSSPLDRESENAIDMLIITSPPSIIHILIDVLDVNDNSPIFPIDVQRVEIPETAPIGWRVQISGATDPDEGKNGTIGKYELVDSLATVDTMSPFGIVQSDGFLFLEVTGKLDRETRDLYSMRLTAIDQGVPELSSSCHLNILILDINDNPPNFGIRSLTLNWNGLPNTKLFSLNATDLDSNENSLLTYRILPSGPTSEMFSISDENILVTQNNTECLQRCEFVVEARDSGVPPLSTTLNIVVNMEYGNEHEPNINIRFYPSDYPFIIVQPEDVNGKTLAILSITDSDGPLGANSTIWIENGNEQSIFSLISRQSINILTVKHVENANQEYILEFRANDGQSPADRITRKELKIFFKKYVKSQIHVERESHVTVEKDTVPGSFVAHVETNCTDMCSFELANSDVFKIDPFNGIIVTSSILPEGVTSYHLPIRIHLPPPSTQLVEADVFVKVIQESVPKNLIRSSESPIHLKRAYTFTTWQDVSLGTVIGRLPKAQIYSTIDTVSELGVFPDGSVFVGKTITSDFVTLPVTLVNRNTTQTSIITLIVKPLNQHSPICQITEIHVLENAPIGTIFGRIQARDEDSGLSGVVSYKILTKSDDYDGIFHLDSTSGSLRSLKAFDAEKKRSYTFEYEAKDLGTPSKTTNCPATIFIEDVNDNVPKFGSRYYTATISGKSNETVAIVQANDNDVDVKNQKLQYHLLNYHDFFQLDKETGKVTTIQDVPMTWQRLNISISAVNMDSERFLQSKTFLLVTVTSSSKLAVQLNSGNLIRIFKNDKIGEKVGHLDIASSETVYWSTLDPRLHVDSSGNIILIRRNAKQASTGFDIILTSENGEKTEKVNFEVEFVDSERSEDVEKVMDIVLNENTTEVSNLMNDWKNWKISRVILENANNSGNNTFFLEHKKLWRTKNATVSNAIILESEDQEGSPKSFKLLHVTTSPSPSSESSCISPAHLISPPSTVPLPSNCSNVKLQNLKTSLQIHENNLLIPTQSELINHVDLVSTQNSDMKPFMMTLIKDYLSEDVRFSTNNVLMLLSSIHPIGTSFGRVTAESGYRRYYIVGTDKISIDADTGELILKERFYRNLNDILIVAVIPKGIAKAKITIEVIEDRLILPQSNFFIPSPPSFNSKSKIGKIPIDRDDVTIDVIDEHFYVRNFEIFVKRHFIPNSNFYDLKGTVKKGKLSAPISVTLFFGEKMKSREIRENELMFEIEENSPIGTVVGVVPNSDTTKYRLVDPTCGLLIDQEGIIRTTTVFDRENTSLLKTKMIEPSENRIWNLLIFIADVNDNKPKILNAPGRIIVYDDLNYKLEWEDLDAIASDVSFSIVDGDVFGNLEIEDSGVISLNSIPNESFNATIRIYDNRPPFKVHFDDVTIEFQVTQKLRAVTCEDAEFWMFFGNEDVGMLIASEIVTWRIVPQIGSDSFKIDPITGIIQSTPNTKPTSDIAKLKIQAISYDGERVGFCDVKIHIDKAAFVENVVLSNGTFEFNISETADRFTEVGKIVILGAGLEGSVFRIQDNDYNFTISPFDGTIFTNSPLDFENIKTYRFNITAGKSTSQVIIHVTDENDEAPRFITGDVVNLKVLEELDTVSYPLIIGSSIAEDLDEGQNGLVTYSILSGNTSLFAVNSTTGDILSLIPLDREESSLHELLIEAKDAGIPSLSATSKILIHVGDINDNTPEFELSSYFIKISENSKIGSKIIRILATDKDKDAELQYSLESNDEITIPFRINVATGWITVAGKVNREENEEFRFFVKVTDGEKSSKVIVEIHVEDFNDNHPMINDRNSDIFVPDPTRSVEIIHVINVHDLDKSDHLKFSLNNSNLNLSENGEITLKSPLQTAVPVRVTVSDDAGHVAFMEYLFHPHSRKHFPVFVEKLDTVSVREHDEQELAVFKANGDSIRYSIVSRCSDHLEMEKSTGILKTKSSLDAEEYSECLVFIIATTYFDNKPLSTITKATIKIVDINDNSPRFDQQLYRFNVTENSGPKLIGHVIARDIDRSSRVFYEIVGGDANHEFMVTESGQIESVRDLDRETKSEYHLIVEAIDDGKPRRRGNTTVIVTVLDEDDNAPRFSRIFHVEVPEDVRIGEPVIQLSASDADEHSNHRFELDGGGEGIPFRVDENTGMVFVNDSLDFEKKQYRIKVKLTDGAWLIETSLFVNVKDVNDNAPIFEKPEYLFISEENSAEIGQFHASDMDSENNGKRYSVTSPYFKIEPSTGVLSRFRQQLPQPLMSLKVTATDHGVPRLQKTVLAHLVDKSSFGKIKQRRIRETTKVGDVIGKKIDSGATIFPLDVATVTRDGDVVLKKNATQFWILENDTIYEFVKTDAMESTKNENITLNITSDISMNSDNFKVLRNGSLIVFGFSGNQAHLKIQCDDGFWPKQDRKIINLVVNNLDADRNSFPLARQPTIRKSMSLPKTMILNIPFDSPTGTIIWKNLENAVQYMENQKNVNFSNGSKNLILKTPLEETMQIDIFGQNFERSALTITPNRSLMACPVFQKNFYFFESVANLDSKHPTEIHNFGWSSDEIKGCQIDIFDKTHLFYQNGSSLIFLKPLLPGTYQFSLQIKSQSDSKIRSACHVVVTVIPPTNLTTWNIPSVIFATRNYNIPNLFHLPSGYSLSSDQRTFSLIGSGTGKNISKLSSGVYQVNVVGKDEKKEIVRILLDDVADDVTSKDIEYHVVSSTLSNLKIPTPIDVECFPRTEENLYEITKDCRLLFNSDVINTTIPVVTSPANSTWNLRIINESPETVKSLENNAVSLEIITQKSSIPRLITDLRVTYSDMKIYCLGTWQTSEDIKYHITFVIVDRNGVVIEESEARQTLTSFLKKHRPGYLDFVDFDKDPCDGVTCIQKNSTCQPTLVGDSASRLVSRSSSVIFDLPLKKLTARCFCSSGIDCYDDTTNETIQKTQKINVITTCDDIDCGPRGKCFMEESSQPICRCGQGFESMYSCERADDVFSMSTGGSVEISVRNGTSHLLKCSENCDGRDIQKIEFDFRTVQLEKSELFRVDFGKQVALIELIGGSLTFSITDAYARPIETRIEKRVNDGRWHRLLFQMSEDGRRISIQVNGRGKEVKSRVPLQMLFTAKKIQLMTPAAFCFRRLLAQNQFVHPILNRNKFFEISSTGTSRNECQFDSIQSGSGGFRLFSNFSNTTTLILLITLALISLIGFSVCLLAIRRRWRQKSPGDQKQTERSNGWTGHVMPRRRGHINRSMVKSPDDDTYDVATVYGMKSTSTDDITHIYTSSSSRRYQPPTAPSYRRDGHINMAYL</sequence>
<feature type="domain" description="Cadherin" evidence="16">
    <location>
        <begin position="630"/>
        <end position="736"/>
    </location>
</feature>
<dbReference type="Pfam" id="PF00028">
    <property type="entry name" value="Cadherin"/>
    <property type="match status" value="7"/>
</dbReference>
<evidence type="ECO:0000256" key="5">
    <source>
        <dbReference type="ARBA" id="ARBA00022889"/>
    </source>
</evidence>
<evidence type="ECO:0000256" key="4">
    <source>
        <dbReference type="ARBA" id="ARBA00022837"/>
    </source>
</evidence>
<dbReference type="SUPFAM" id="SSF49899">
    <property type="entry name" value="Concanavalin A-like lectins/glucanases"/>
    <property type="match status" value="1"/>
</dbReference>
<dbReference type="Pfam" id="PF02210">
    <property type="entry name" value="Laminin_G_2"/>
    <property type="match status" value="1"/>
</dbReference>
<dbReference type="Pfam" id="PF25374">
    <property type="entry name" value="Cadherin_FAT4_N"/>
    <property type="match status" value="1"/>
</dbReference>
<dbReference type="InterPro" id="IPR020894">
    <property type="entry name" value="Cadherin_CS"/>
</dbReference>
<dbReference type="PROSITE" id="PS00232">
    <property type="entry name" value="CADHERIN_1"/>
    <property type="match status" value="6"/>
</dbReference>
<evidence type="ECO:0000256" key="8">
    <source>
        <dbReference type="ARBA" id="ARBA00023157"/>
    </source>
</evidence>
<dbReference type="PROSITE" id="PS50268">
    <property type="entry name" value="CADHERIN_2"/>
    <property type="match status" value="11"/>
</dbReference>
<dbReference type="SMART" id="SM00112">
    <property type="entry name" value="CA"/>
    <property type="match status" value="13"/>
</dbReference>
<keyword evidence="3" id="KW-0677">Repeat</keyword>
<protein>
    <submittedName>
        <fullName>Cadherin 3</fullName>
    </submittedName>
</protein>
<feature type="domain" description="Cadherin" evidence="16">
    <location>
        <begin position="1672"/>
        <end position="1752"/>
    </location>
</feature>
<name>Q9TWY4_CAEEL</name>
<dbReference type="FunFam" id="2.60.120.200:FF:000403">
    <property type="entry name" value="Cadherin 3"/>
    <property type="match status" value="1"/>
</dbReference>
<feature type="region of interest" description="Disordered" evidence="12">
    <location>
        <begin position="3251"/>
        <end position="3271"/>
    </location>
</feature>
<evidence type="ECO:0000256" key="12">
    <source>
        <dbReference type="SAM" id="MobiDB-lite"/>
    </source>
</evidence>
<accession>Q9TWY4</accession>
<keyword evidence="6 13" id="KW-1133">Transmembrane helix</keyword>
<feature type="signal peptide" evidence="14">
    <location>
        <begin position="1"/>
        <end position="26"/>
    </location>
</feature>
<dbReference type="PROSITE" id="PS50025">
    <property type="entry name" value="LAM_G_DOMAIN"/>
    <property type="match status" value="1"/>
</dbReference>
<dbReference type="CDD" id="cd11304">
    <property type="entry name" value="Cadherin_repeat"/>
    <property type="match status" value="14"/>
</dbReference>
<dbReference type="InterPro" id="IPR002126">
    <property type="entry name" value="Cadherin-like_dom"/>
</dbReference>
<feature type="domain" description="Cadherin" evidence="16">
    <location>
        <begin position="1753"/>
        <end position="1853"/>
    </location>
</feature>
<evidence type="ECO:0000256" key="9">
    <source>
        <dbReference type="ARBA" id="ARBA00023180"/>
    </source>
</evidence>
<evidence type="ECO:0000256" key="1">
    <source>
        <dbReference type="ARBA" id="ARBA00004370"/>
    </source>
</evidence>
<feature type="domain" description="Cadherin" evidence="16">
    <location>
        <begin position="242"/>
        <end position="330"/>
    </location>
</feature>
<feature type="domain" description="Cadherin" evidence="16">
    <location>
        <begin position="2042"/>
        <end position="2142"/>
    </location>
</feature>
<comment type="caution">
    <text evidence="11">Lacks conserved residue(s) required for the propagation of feature annotation.</text>
</comment>
<feature type="domain" description="Cadherin" evidence="16">
    <location>
        <begin position="2142"/>
        <end position="2240"/>
    </location>
</feature>
<dbReference type="InterPro" id="IPR001791">
    <property type="entry name" value="Laminin_G"/>
</dbReference>
<dbReference type="FunFam" id="2.60.40.60:FF:000035">
    <property type="entry name" value="Protocadherin Fat 3"/>
    <property type="match status" value="1"/>
</dbReference>
<keyword evidence="9" id="KW-0325">Glycoprotein</keyword>
<dbReference type="InterPro" id="IPR013320">
    <property type="entry name" value="ConA-like_dom_sf"/>
</dbReference>
<dbReference type="GO" id="GO:0005509">
    <property type="term" value="F:calcium ion binding"/>
    <property type="evidence" value="ECO:0007669"/>
    <property type="project" value="UniProtKB-UniRule"/>
</dbReference>
<feature type="domain" description="Cadherin" evidence="16">
    <location>
        <begin position="1950"/>
        <end position="2041"/>
    </location>
</feature>
<reference key="1">
    <citation type="journal article" date="1996" name="Development">
        <title>cdh-3, a gene encoding a member of the cadherin superfamily, functions in epithelial cell morphogenesis in Caenorhabditis elegans.</title>
        <authorList>
            <person name="Pettitt J."/>
            <person name="Wood W.B."/>
            <person name="Plasterk R.H."/>
        </authorList>
    </citation>
    <scope>NUCLEOTIDE SEQUENCE</scope>
</reference>
<evidence type="ECO:0000256" key="6">
    <source>
        <dbReference type="ARBA" id="ARBA00022989"/>
    </source>
</evidence>
<dbReference type="HOGENOM" id="CLU_225093_0_0_1"/>
<feature type="transmembrane region" description="Helical" evidence="13">
    <location>
        <begin position="3223"/>
        <end position="3244"/>
    </location>
</feature>
<dbReference type="Gene3D" id="2.60.40.60">
    <property type="entry name" value="Cadherins"/>
    <property type="match status" value="13"/>
</dbReference>
<dbReference type="FunFam" id="2.60.40.60:FF:000092">
    <property type="entry name" value="Protocadherin 8"/>
    <property type="match status" value="3"/>
</dbReference>
<feature type="domain" description="Cadherin" evidence="16">
    <location>
        <begin position="1275"/>
        <end position="1364"/>
    </location>
</feature>
<keyword evidence="7 13" id="KW-0472">Membrane</keyword>
<organism>
    <name type="scientific">Caenorhabditis elegans</name>
    <dbReference type="NCBI Taxonomy" id="6239"/>
    <lineage>
        <taxon>Eukaryota</taxon>
        <taxon>Metazoa</taxon>
        <taxon>Ecdysozoa</taxon>
        <taxon>Nematoda</taxon>
        <taxon>Chromadorea</taxon>
        <taxon>Rhabditida</taxon>
        <taxon>Rhabditina</taxon>
        <taxon>Rhabditomorpha</taxon>
        <taxon>Rhabditoidea</taxon>
        <taxon>Rhabditidae</taxon>
        <taxon>Peloderinae</taxon>
        <taxon>Caenorhabditis</taxon>
    </lineage>
</organism>
<keyword evidence="14" id="KW-0732">Signal</keyword>
<proteinExistence type="predicted"/>
<feature type="domain" description="Cadherin" evidence="16">
    <location>
        <begin position="28"/>
        <end position="117"/>
    </location>
</feature>
<dbReference type="PANTHER" id="PTHR24026">
    <property type="entry name" value="FAT ATYPICAL CADHERIN-RELATED"/>
    <property type="match status" value="1"/>
</dbReference>
<dbReference type="InterPro" id="IPR015919">
    <property type="entry name" value="Cadherin-like_sf"/>
</dbReference>
<evidence type="ECO:0000256" key="2">
    <source>
        <dbReference type="ARBA" id="ARBA00022692"/>
    </source>
</evidence>
<evidence type="ECO:0000256" key="7">
    <source>
        <dbReference type="ARBA" id="ARBA00023136"/>
    </source>
</evidence>